<evidence type="ECO:0008006" key="4">
    <source>
        <dbReference type="Google" id="ProtNLM"/>
    </source>
</evidence>
<name>A0ABQ3W3V0_9LACO</name>
<evidence type="ECO:0000313" key="2">
    <source>
        <dbReference type="EMBL" id="GHW01133.1"/>
    </source>
</evidence>
<accession>A0ABQ3W3V0</accession>
<sequence length="102" mass="12151">MVHIDWKDILTKFVPLLPTLLMYWASYRLSQAKNEKEQKQDEFTRLNDENTRLSEDLDRYRKMVASKEREISKLQKEIIELRKFTAGAPTSGALFDEKEKKE</sequence>
<reference evidence="3" key="1">
    <citation type="submission" date="2021-01" db="EMBL/GenBank/DDBJ databases">
        <title>Draft genome sequence of Nasalis larvatus strain YZ03.</title>
        <authorList>
            <person name="Suzuki-Hashido N."/>
            <person name="Tsuchida S."/>
            <person name="Hayakawa T."/>
        </authorList>
    </citation>
    <scope>NUCLEOTIDE SEQUENCE [LARGE SCALE GENOMIC DNA]</scope>
    <source>
        <strain evidence="3">YZ03</strain>
    </source>
</reference>
<gene>
    <name evidence="2" type="ORF">lacNasYZ03_08200</name>
</gene>
<evidence type="ECO:0000313" key="3">
    <source>
        <dbReference type="Proteomes" id="UP000616547"/>
    </source>
</evidence>
<organism evidence="2 3">
    <name type="scientific">Lactobacillus nasalidis</name>
    <dbReference type="NCBI Taxonomy" id="2797258"/>
    <lineage>
        <taxon>Bacteria</taxon>
        <taxon>Bacillati</taxon>
        <taxon>Bacillota</taxon>
        <taxon>Bacilli</taxon>
        <taxon>Lactobacillales</taxon>
        <taxon>Lactobacillaceae</taxon>
        <taxon>Lactobacillus</taxon>
    </lineage>
</organism>
<keyword evidence="3" id="KW-1185">Reference proteome</keyword>
<evidence type="ECO:0000256" key="1">
    <source>
        <dbReference type="SAM" id="Coils"/>
    </source>
</evidence>
<feature type="coiled-coil region" evidence="1">
    <location>
        <begin position="29"/>
        <end position="84"/>
    </location>
</feature>
<proteinExistence type="predicted"/>
<dbReference type="Proteomes" id="UP000616547">
    <property type="component" value="Unassembled WGS sequence"/>
</dbReference>
<protein>
    <recommendedName>
        <fullName evidence="4">Holin</fullName>
    </recommendedName>
</protein>
<dbReference type="EMBL" id="BOCI01000205">
    <property type="protein sequence ID" value="GHW01133.1"/>
    <property type="molecule type" value="Genomic_DNA"/>
</dbReference>
<comment type="caution">
    <text evidence="2">The sequence shown here is derived from an EMBL/GenBank/DDBJ whole genome shotgun (WGS) entry which is preliminary data.</text>
</comment>
<keyword evidence="1" id="KW-0175">Coiled coil</keyword>